<sequence>MSSSDSEPELSSETLRILQQVMQEQQEQQERFEQLRQQAEERFDEVQDADSANNNNKAEKDLSMITMDFFREDWQMSQFWYDENTSEQLAREVLENTDKDSLVCCISSPTAYVKLMSMKPPTQNNNFLFEYDTRFDVYGRQFIHYDYSHPLEFRLAQELKNSVDLIVVDPPFLAEECLTKTLETVRFLLKDGGKVVLCTGAVMEPIAKKDGLLMTSFYPGHQNGLSNDFRCYVNYKSERFPFKNDQE</sequence>
<dbReference type="SUPFAM" id="SSF53335">
    <property type="entry name" value="S-adenosyl-L-methionine-dependent methyltransferases"/>
    <property type="match status" value="1"/>
</dbReference>
<feature type="compositionally biased region" description="Basic and acidic residues" evidence="6">
    <location>
        <begin position="28"/>
        <end position="45"/>
    </location>
</feature>
<evidence type="ECO:0000313" key="8">
    <source>
        <dbReference type="Proteomes" id="UP001194696"/>
    </source>
</evidence>
<feature type="region of interest" description="Disordered" evidence="6">
    <location>
        <begin position="22"/>
        <end position="58"/>
    </location>
</feature>
<dbReference type="HAMAP" id="MF_03187">
    <property type="entry name" value="Methyltr_EFM5"/>
    <property type="match status" value="1"/>
</dbReference>
<dbReference type="PROSITE" id="PS00092">
    <property type="entry name" value="N6_MTASE"/>
    <property type="match status" value="1"/>
</dbReference>
<comment type="similarity">
    <text evidence="5">Belongs to the class I-like SAM-binding methyltransferase superfamily. EFM5 family.</text>
</comment>
<dbReference type="InterPro" id="IPR029063">
    <property type="entry name" value="SAM-dependent_MTases_sf"/>
</dbReference>
<evidence type="ECO:0000256" key="4">
    <source>
        <dbReference type="ARBA" id="ARBA00022679"/>
    </source>
</evidence>
<evidence type="ECO:0000256" key="3">
    <source>
        <dbReference type="ARBA" id="ARBA00022603"/>
    </source>
</evidence>
<comment type="function">
    <text evidence="5">S-adenosyl-L-methionine-dependent protein-lysine N-methyltransferase that trimethylates elongation factor 1-alpha at 'Lys-79'.</text>
</comment>
<comment type="subcellular location">
    <subcellularLocation>
        <location evidence="1 5">Cytoplasm</location>
    </subcellularLocation>
</comment>
<dbReference type="PANTHER" id="PTHR13200:SF0">
    <property type="entry name" value="EEF1A LYSINE METHYLTRANSFERASE 1"/>
    <property type="match status" value="1"/>
</dbReference>
<dbReference type="InterPro" id="IPR019369">
    <property type="entry name" value="Efm5/EEF1AKMT1"/>
</dbReference>
<dbReference type="Proteomes" id="UP001194696">
    <property type="component" value="Unassembled WGS sequence"/>
</dbReference>
<accession>A0ABQ7JRC3</accession>
<evidence type="ECO:0000313" key="7">
    <source>
        <dbReference type="EMBL" id="KAG0283423.1"/>
    </source>
</evidence>
<dbReference type="Pfam" id="PF10237">
    <property type="entry name" value="N6-adenineMlase"/>
    <property type="match status" value="1"/>
</dbReference>
<evidence type="ECO:0000256" key="5">
    <source>
        <dbReference type="HAMAP-Rule" id="MF_03187"/>
    </source>
</evidence>
<keyword evidence="8" id="KW-1185">Reference proteome</keyword>
<protein>
    <recommendedName>
        <fullName evidence="5">Protein-lysine N-methyltransferase EFM5</fullName>
        <ecNumber evidence="5">2.1.1.-</ecNumber>
    </recommendedName>
    <alternativeName>
        <fullName evidence="5">Elongation factor methyltransferase 5</fullName>
    </alternativeName>
</protein>
<evidence type="ECO:0000256" key="2">
    <source>
        <dbReference type="ARBA" id="ARBA00022490"/>
    </source>
</evidence>
<dbReference type="PANTHER" id="PTHR13200">
    <property type="entry name" value="EEF1A LYSINE METHYLTRANSFERASE 1"/>
    <property type="match status" value="1"/>
</dbReference>
<proteinExistence type="inferred from homology"/>
<dbReference type="Gene3D" id="3.40.50.150">
    <property type="entry name" value="Vaccinia Virus protein VP39"/>
    <property type="match status" value="1"/>
</dbReference>
<dbReference type="InterPro" id="IPR002052">
    <property type="entry name" value="DNA_methylase_N6_adenine_CS"/>
</dbReference>
<dbReference type="EC" id="2.1.1.-" evidence="5"/>
<keyword evidence="4 5" id="KW-0808">Transferase</keyword>
<gene>
    <name evidence="5" type="primary">EFM5</name>
    <name evidence="7" type="ORF">BGZ96_012209</name>
</gene>
<name>A0ABQ7JRC3_9FUNG</name>
<dbReference type="CDD" id="cd02440">
    <property type="entry name" value="AdoMet_MTases"/>
    <property type="match status" value="1"/>
</dbReference>
<evidence type="ECO:0000256" key="1">
    <source>
        <dbReference type="ARBA" id="ARBA00004496"/>
    </source>
</evidence>
<evidence type="ECO:0000256" key="6">
    <source>
        <dbReference type="SAM" id="MobiDB-lite"/>
    </source>
</evidence>
<dbReference type="EMBL" id="JAAAIM010000904">
    <property type="protein sequence ID" value="KAG0283423.1"/>
    <property type="molecule type" value="Genomic_DNA"/>
</dbReference>
<dbReference type="InterPro" id="IPR041370">
    <property type="entry name" value="Mlase_EEF1AKMT1/ZCCHC4"/>
</dbReference>
<keyword evidence="2 5" id="KW-0963">Cytoplasm</keyword>
<comment type="caution">
    <text evidence="7">The sequence shown here is derived from an EMBL/GenBank/DDBJ whole genome shotgun (WGS) entry which is preliminary data.</text>
</comment>
<keyword evidence="3 5" id="KW-0489">Methyltransferase</keyword>
<organism evidence="7 8">
    <name type="scientific">Linnemannia gamsii</name>
    <dbReference type="NCBI Taxonomy" id="64522"/>
    <lineage>
        <taxon>Eukaryota</taxon>
        <taxon>Fungi</taxon>
        <taxon>Fungi incertae sedis</taxon>
        <taxon>Mucoromycota</taxon>
        <taxon>Mortierellomycotina</taxon>
        <taxon>Mortierellomycetes</taxon>
        <taxon>Mortierellales</taxon>
        <taxon>Mortierellaceae</taxon>
        <taxon>Linnemannia</taxon>
    </lineage>
</organism>
<reference evidence="7 8" key="1">
    <citation type="journal article" date="2020" name="Fungal Divers.">
        <title>Resolving the Mortierellaceae phylogeny through synthesis of multi-gene phylogenetics and phylogenomics.</title>
        <authorList>
            <person name="Vandepol N."/>
            <person name="Liber J."/>
            <person name="Desiro A."/>
            <person name="Na H."/>
            <person name="Kennedy M."/>
            <person name="Barry K."/>
            <person name="Grigoriev I.V."/>
            <person name="Miller A.N."/>
            <person name="O'Donnell K."/>
            <person name="Stajich J.E."/>
            <person name="Bonito G."/>
        </authorList>
    </citation>
    <scope>NUCLEOTIDE SEQUENCE [LARGE SCALE GENOMIC DNA]</scope>
    <source>
        <strain evidence="7 8">AD045</strain>
    </source>
</reference>